<comment type="caution">
    <text evidence="2">The sequence shown here is derived from an EMBL/GenBank/DDBJ whole genome shotgun (WGS) entry which is preliminary data.</text>
</comment>
<name>A0AAN9FH35_CROPI</name>
<evidence type="ECO:0000313" key="3">
    <source>
        <dbReference type="Proteomes" id="UP001372338"/>
    </source>
</evidence>
<feature type="region of interest" description="Disordered" evidence="1">
    <location>
        <begin position="95"/>
        <end position="121"/>
    </location>
</feature>
<dbReference type="EMBL" id="JAYWIO010000003">
    <property type="protein sequence ID" value="KAK7273405.1"/>
    <property type="molecule type" value="Genomic_DNA"/>
</dbReference>
<reference evidence="2 3" key="1">
    <citation type="submission" date="2024-01" db="EMBL/GenBank/DDBJ databases">
        <title>The genomes of 5 underutilized Papilionoideae crops provide insights into root nodulation and disease resistanc.</title>
        <authorList>
            <person name="Yuan L."/>
        </authorList>
    </citation>
    <scope>NUCLEOTIDE SEQUENCE [LARGE SCALE GENOMIC DNA]</scope>
    <source>
        <strain evidence="2">ZHUSHIDOU_FW_LH</strain>
        <tissue evidence="2">Leaf</tissue>
    </source>
</reference>
<accession>A0AAN9FH35</accession>
<organism evidence="2 3">
    <name type="scientific">Crotalaria pallida</name>
    <name type="common">Smooth rattlebox</name>
    <name type="synonym">Crotalaria striata</name>
    <dbReference type="NCBI Taxonomy" id="3830"/>
    <lineage>
        <taxon>Eukaryota</taxon>
        <taxon>Viridiplantae</taxon>
        <taxon>Streptophyta</taxon>
        <taxon>Embryophyta</taxon>
        <taxon>Tracheophyta</taxon>
        <taxon>Spermatophyta</taxon>
        <taxon>Magnoliopsida</taxon>
        <taxon>eudicotyledons</taxon>
        <taxon>Gunneridae</taxon>
        <taxon>Pentapetalae</taxon>
        <taxon>rosids</taxon>
        <taxon>fabids</taxon>
        <taxon>Fabales</taxon>
        <taxon>Fabaceae</taxon>
        <taxon>Papilionoideae</taxon>
        <taxon>50 kb inversion clade</taxon>
        <taxon>genistoids sensu lato</taxon>
        <taxon>core genistoids</taxon>
        <taxon>Crotalarieae</taxon>
        <taxon>Crotalaria</taxon>
    </lineage>
</organism>
<evidence type="ECO:0000256" key="1">
    <source>
        <dbReference type="SAM" id="MobiDB-lite"/>
    </source>
</evidence>
<dbReference type="AlphaFoldDB" id="A0AAN9FH35"/>
<evidence type="ECO:0000313" key="2">
    <source>
        <dbReference type="EMBL" id="KAK7273405.1"/>
    </source>
</evidence>
<proteinExistence type="predicted"/>
<keyword evidence="3" id="KW-1185">Reference proteome</keyword>
<feature type="compositionally biased region" description="Basic and acidic residues" evidence="1">
    <location>
        <begin position="109"/>
        <end position="121"/>
    </location>
</feature>
<protein>
    <submittedName>
        <fullName evidence="2">Uncharacterized protein</fullName>
    </submittedName>
</protein>
<dbReference type="Proteomes" id="UP001372338">
    <property type="component" value="Unassembled WGS sequence"/>
</dbReference>
<gene>
    <name evidence="2" type="ORF">RIF29_14454</name>
</gene>
<sequence length="121" mass="13894">MSYRIDVTVWHSRERAREATLEGWVWRGHTKLEILDPSHVLRGATLEPHLGQITFRNLSRGGHAILRGRNRRRIREHQEAVQKFAPLVVEEPVSTIVEDSAPNQEVAPEEDKKVDSAIDEN</sequence>